<comment type="subunit">
    <text evidence="1 10">Homodimer.</text>
</comment>
<dbReference type="GO" id="GO:0004831">
    <property type="term" value="F:tyrosine-tRNA ligase activity"/>
    <property type="evidence" value="ECO:0007669"/>
    <property type="project" value="UniProtKB-UniRule"/>
</dbReference>
<keyword evidence="6 11" id="KW-0694">RNA-binding</keyword>
<dbReference type="GO" id="GO:0005524">
    <property type="term" value="F:ATP binding"/>
    <property type="evidence" value="ECO:0007669"/>
    <property type="project" value="UniProtKB-UniRule"/>
</dbReference>
<dbReference type="GO" id="GO:0003723">
    <property type="term" value="F:RNA binding"/>
    <property type="evidence" value="ECO:0007669"/>
    <property type="project" value="UniProtKB-KW"/>
</dbReference>
<dbReference type="FunFam" id="3.40.50.620:FF:000061">
    <property type="entry name" value="Tyrosine--tRNA ligase"/>
    <property type="match status" value="1"/>
</dbReference>
<dbReference type="InterPro" id="IPR024108">
    <property type="entry name" value="Tyr-tRNA-ligase_bac_2"/>
</dbReference>
<evidence type="ECO:0000256" key="11">
    <source>
        <dbReference type="PROSITE-ProRule" id="PRU00182"/>
    </source>
</evidence>
<protein>
    <recommendedName>
        <fullName evidence="10">Tyrosine--tRNA ligase</fullName>
        <ecNumber evidence="10">6.1.1.1</ecNumber>
    </recommendedName>
    <alternativeName>
        <fullName evidence="10">Tyrosyl-tRNA synthetase</fullName>
        <shortName evidence="10">TyrRS</shortName>
    </alternativeName>
</protein>
<keyword evidence="8 10" id="KW-0030">Aminoacyl-tRNA synthetase</keyword>
<organism evidence="13 14">
    <name type="scientific">Candidatus Moanibacter tarae</name>
    <dbReference type="NCBI Taxonomy" id="2200854"/>
    <lineage>
        <taxon>Bacteria</taxon>
        <taxon>Pseudomonadati</taxon>
        <taxon>Verrucomicrobiota</taxon>
        <taxon>Opitutia</taxon>
        <taxon>Puniceicoccales</taxon>
        <taxon>Puniceicoccales incertae sedis</taxon>
        <taxon>Candidatus Moanibacter</taxon>
    </lineage>
</organism>
<evidence type="ECO:0000256" key="7">
    <source>
        <dbReference type="ARBA" id="ARBA00022917"/>
    </source>
</evidence>
<dbReference type="AlphaFoldDB" id="A0A2Z4ACA7"/>
<dbReference type="SUPFAM" id="SSF52374">
    <property type="entry name" value="Nucleotidylyl transferase"/>
    <property type="match status" value="1"/>
</dbReference>
<evidence type="ECO:0000256" key="10">
    <source>
        <dbReference type="HAMAP-Rule" id="MF_02007"/>
    </source>
</evidence>
<dbReference type="HAMAP" id="MF_02007">
    <property type="entry name" value="Tyr_tRNA_synth_type2"/>
    <property type="match status" value="1"/>
</dbReference>
<gene>
    <name evidence="10 13" type="primary">tyrS</name>
    <name evidence="13" type="ORF">DF168_00913</name>
</gene>
<dbReference type="PRINTS" id="PR01040">
    <property type="entry name" value="TRNASYNTHTYR"/>
</dbReference>
<dbReference type="GO" id="GO:0005829">
    <property type="term" value="C:cytosol"/>
    <property type="evidence" value="ECO:0007669"/>
    <property type="project" value="TreeGrafter"/>
</dbReference>
<keyword evidence="7 10" id="KW-0648">Protein biosynthesis</keyword>
<dbReference type="GO" id="GO:0006437">
    <property type="term" value="P:tyrosyl-tRNA aminoacylation"/>
    <property type="evidence" value="ECO:0007669"/>
    <property type="project" value="UniProtKB-UniRule"/>
</dbReference>
<dbReference type="Pfam" id="PF00579">
    <property type="entry name" value="tRNA-synt_1b"/>
    <property type="match status" value="1"/>
</dbReference>
<dbReference type="SUPFAM" id="SSF55174">
    <property type="entry name" value="Alpha-L RNA-binding motif"/>
    <property type="match status" value="1"/>
</dbReference>
<dbReference type="InterPro" id="IPR014729">
    <property type="entry name" value="Rossmann-like_a/b/a_fold"/>
</dbReference>
<keyword evidence="3 10" id="KW-0436">Ligase</keyword>
<evidence type="ECO:0000256" key="9">
    <source>
        <dbReference type="ARBA" id="ARBA00048248"/>
    </source>
</evidence>
<dbReference type="EMBL" id="CP029803">
    <property type="protein sequence ID" value="AWT59719.1"/>
    <property type="molecule type" value="Genomic_DNA"/>
</dbReference>
<feature type="short sequence motif" description="'KMSKS' region" evidence="10">
    <location>
        <begin position="222"/>
        <end position="226"/>
    </location>
</feature>
<dbReference type="InterPro" id="IPR024088">
    <property type="entry name" value="Tyr-tRNA-ligase_bac-type"/>
</dbReference>
<name>A0A2Z4ACA7_9BACT</name>
<comment type="similarity">
    <text evidence="10">Belongs to the class-I aminoacyl-tRNA synthetase family. TyrS type 2 subfamily.</text>
</comment>
<evidence type="ECO:0000256" key="8">
    <source>
        <dbReference type="ARBA" id="ARBA00023146"/>
    </source>
</evidence>
<comment type="subcellular location">
    <subcellularLocation>
        <location evidence="10">Cytoplasm</location>
    </subcellularLocation>
</comment>
<dbReference type="CDD" id="cd00805">
    <property type="entry name" value="TyrRS_core"/>
    <property type="match status" value="1"/>
</dbReference>
<dbReference type="CDD" id="cd00165">
    <property type="entry name" value="S4"/>
    <property type="match status" value="1"/>
</dbReference>
<evidence type="ECO:0000256" key="2">
    <source>
        <dbReference type="ARBA" id="ARBA00022490"/>
    </source>
</evidence>
<comment type="catalytic activity">
    <reaction evidence="9 10">
        <text>tRNA(Tyr) + L-tyrosine + ATP = L-tyrosyl-tRNA(Tyr) + AMP + diphosphate + H(+)</text>
        <dbReference type="Rhea" id="RHEA:10220"/>
        <dbReference type="Rhea" id="RHEA-COMP:9706"/>
        <dbReference type="Rhea" id="RHEA-COMP:9707"/>
        <dbReference type="ChEBI" id="CHEBI:15378"/>
        <dbReference type="ChEBI" id="CHEBI:30616"/>
        <dbReference type="ChEBI" id="CHEBI:33019"/>
        <dbReference type="ChEBI" id="CHEBI:58315"/>
        <dbReference type="ChEBI" id="CHEBI:78442"/>
        <dbReference type="ChEBI" id="CHEBI:78536"/>
        <dbReference type="ChEBI" id="CHEBI:456215"/>
        <dbReference type="EC" id="6.1.1.1"/>
    </reaction>
</comment>
<evidence type="ECO:0000259" key="12">
    <source>
        <dbReference type="SMART" id="SM00363"/>
    </source>
</evidence>
<dbReference type="InterPro" id="IPR002305">
    <property type="entry name" value="aa-tRNA-synth_Ic"/>
</dbReference>
<dbReference type="PANTHER" id="PTHR11766:SF1">
    <property type="entry name" value="TYROSINE--TRNA LIGASE"/>
    <property type="match status" value="1"/>
</dbReference>
<feature type="short sequence motif" description="'HIGH' region" evidence="10">
    <location>
        <begin position="38"/>
        <end position="47"/>
    </location>
</feature>
<dbReference type="Gene3D" id="3.40.50.620">
    <property type="entry name" value="HUPs"/>
    <property type="match status" value="1"/>
</dbReference>
<evidence type="ECO:0000256" key="4">
    <source>
        <dbReference type="ARBA" id="ARBA00022741"/>
    </source>
</evidence>
<dbReference type="PANTHER" id="PTHR11766">
    <property type="entry name" value="TYROSYL-TRNA SYNTHETASE"/>
    <property type="match status" value="1"/>
</dbReference>
<dbReference type="InterPro" id="IPR002307">
    <property type="entry name" value="Tyr-tRNA-ligase"/>
</dbReference>
<evidence type="ECO:0000256" key="6">
    <source>
        <dbReference type="ARBA" id="ARBA00022884"/>
    </source>
</evidence>
<dbReference type="EC" id="6.1.1.1" evidence="10"/>
<dbReference type="Gene3D" id="1.10.240.10">
    <property type="entry name" value="Tyrosyl-Transfer RNA Synthetase"/>
    <property type="match status" value="1"/>
</dbReference>
<dbReference type="KEGG" id="mtar:DF168_00913"/>
<dbReference type="NCBIfam" id="TIGR00234">
    <property type="entry name" value="tyrS"/>
    <property type="match status" value="1"/>
</dbReference>
<accession>A0A2Z4ACA7</accession>
<evidence type="ECO:0000256" key="5">
    <source>
        <dbReference type="ARBA" id="ARBA00022840"/>
    </source>
</evidence>
<dbReference type="InterPro" id="IPR002942">
    <property type="entry name" value="S4_RNA-bd"/>
</dbReference>
<keyword evidence="2 10" id="KW-0963">Cytoplasm</keyword>
<keyword evidence="5 10" id="KW-0067">ATP-binding</keyword>
<feature type="domain" description="RNA-binding S4" evidence="12">
    <location>
        <begin position="331"/>
        <end position="391"/>
    </location>
</feature>
<proteinExistence type="inferred from homology"/>
<dbReference type="PROSITE" id="PS50889">
    <property type="entry name" value="S4"/>
    <property type="match status" value="1"/>
</dbReference>
<evidence type="ECO:0000256" key="1">
    <source>
        <dbReference type="ARBA" id="ARBA00011738"/>
    </source>
</evidence>
<reference evidence="13 14" key="1">
    <citation type="submission" date="2018-06" db="EMBL/GenBank/DDBJ databases">
        <title>Draft Genome Sequence of a Novel Marine Bacterium Related to the Verrucomicrobia.</title>
        <authorList>
            <person name="Vosseberg J."/>
            <person name="Martijn J."/>
            <person name="Ettema T.J.G."/>
        </authorList>
    </citation>
    <scope>NUCLEOTIDE SEQUENCE [LARGE SCALE GENOMIC DNA]</scope>
    <source>
        <strain evidence="13">TARA_B100001123</strain>
    </source>
</reference>
<evidence type="ECO:0000313" key="14">
    <source>
        <dbReference type="Proteomes" id="UP000247465"/>
    </source>
</evidence>
<dbReference type="SMART" id="SM00363">
    <property type="entry name" value="S4"/>
    <property type="match status" value="1"/>
</dbReference>
<feature type="binding site" evidence="10">
    <location>
        <position position="225"/>
    </location>
    <ligand>
        <name>ATP</name>
        <dbReference type="ChEBI" id="CHEBI:30616"/>
    </ligand>
</feature>
<sequence length="392" mass="44866">MNQLEKITRNLEHLISEKELEERLREDRPLRIKLGIDPTRPDLTLGHMVVFNKLRDFQELGHQAVLIIGDFTTLVGDPSGRSSERPIVTKEEIEENSKTYLKQAFKILDEDKTIVRRNSEWFTEMNFESALDLARKMTVARMLERDDFSKRYKNRNPISIIEFLYPLLQGYDSIMVNSDIEIGGTDQLFNLLVGRTLQKEAGMLPQIVLTTPLLVGLDGVMKMSKSLDNFVAFNEAPKNIFGKIMSLNDNMMWDYFQLLLNTPKEKINRMKLGHPMKAKKDLALGITTILTDSSSAANELKSFETVFSKREVPEEMATYSWNQLSGDDSARLVDLIAATKLFPSRKEAKRLFEHGAVRLDSKKIVTPTHSINKPEKEIIIQAGKRVFFKIIG</sequence>
<keyword evidence="4 10" id="KW-0547">Nucleotide-binding</keyword>
<comment type="function">
    <text evidence="10">Catalyzes the attachment of tyrosine to tRNA(Tyr) in a two-step reaction: tyrosine is first activated by ATP to form Tyr-AMP and then transferred to the acceptor end of tRNA(Tyr).</text>
</comment>
<evidence type="ECO:0000313" key="13">
    <source>
        <dbReference type="EMBL" id="AWT59719.1"/>
    </source>
</evidence>
<dbReference type="Gene3D" id="3.10.290.10">
    <property type="entry name" value="RNA-binding S4 domain"/>
    <property type="match status" value="1"/>
</dbReference>
<dbReference type="Proteomes" id="UP000247465">
    <property type="component" value="Chromosome"/>
</dbReference>
<dbReference type="InterPro" id="IPR036986">
    <property type="entry name" value="S4_RNA-bd_sf"/>
</dbReference>
<evidence type="ECO:0000256" key="3">
    <source>
        <dbReference type="ARBA" id="ARBA00022598"/>
    </source>
</evidence>